<comment type="caution">
    <text evidence="1">The sequence shown here is derived from an EMBL/GenBank/DDBJ whole genome shotgun (WGS) entry which is preliminary data.</text>
</comment>
<protein>
    <submittedName>
        <fullName evidence="1">Transposase</fullName>
    </submittedName>
</protein>
<reference evidence="1 2" key="1">
    <citation type="submission" date="2019-12" db="EMBL/GenBank/DDBJ databases">
        <title>Sporaefaciens musculi gen. nov., sp. nov., a novel bacterium isolated from the caecum of an obese mouse.</title>
        <authorList>
            <person name="Rasmussen T.S."/>
            <person name="Streidl T."/>
            <person name="Hitch T.C.A."/>
            <person name="Wortmann E."/>
            <person name="Deptula P."/>
            <person name="Hansen M."/>
            <person name="Nielsen D.S."/>
            <person name="Clavel T."/>
            <person name="Vogensen F.K."/>
        </authorList>
    </citation>
    <scope>NUCLEOTIDE SEQUENCE [LARGE SCALE GENOMIC DNA]</scope>
    <source>
        <strain evidence="1 2">WCA-9-b2</strain>
    </source>
</reference>
<dbReference type="PANTHER" id="PTHR33215">
    <property type="entry name" value="PROTEIN DISTAL ANTENNA"/>
    <property type="match status" value="1"/>
</dbReference>
<dbReference type="RefSeq" id="WP_159754553.1">
    <property type="nucleotide sequence ID" value="NZ_WUQX01000001.1"/>
</dbReference>
<dbReference type="GO" id="GO:0006313">
    <property type="term" value="P:DNA transposition"/>
    <property type="evidence" value="ECO:0007669"/>
    <property type="project" value="InterPro"/>
</dbReference>
<keyword evidence="2" id="KW-1185">Reference proteome</keyword>
<dbReference type="Gene3D" id="1.10.10.60">
    <property type="entry name" value="Homeodomain-like"/>
    <property type="match status" value="1"/>
</dbReference>
<dbReference type="PANTHER" id="PTHR33215:SF13">
    <property type="entry name" value="PROTEIN DISTAL ANTENNA"/>
    <property type="match status" value="1"/>
</dbReference>
<evidence type="ECO:0000313" key="1">
    <source>
        <dbReference type="EMBL" id="MXP78222.1"/>
    </source>
</evidence>
<dbReference type="InterPro" id="IPR051839">
    <property type="entry name" value="RD_transcriptional_regulator"/>
</dbReference>
<dbReference type="Proteomes" id="UP000460412">
    <property type="component" value="Unassembled WGS sequence"/>
</dbReference>
<evidence type="ECO:0000313" key="2">
    <source>
        <dbReference type="Proteomes" id="UP000460412"/>
    </source>
</evidence>
<dbReference type="GO" id="GO:0003677">
    <property type="term" value="F:DNA binding"/>
    <property type="evidence" value="ECO:0007669"/>
    <property type="project" value="InterPro"/>
</dbReference>
<dbReference type="AlphaFoldDB" id="A0A7X3SL59"/>
<dbReference type="Pfam" id="PF01527">
    <property type="entry name" value="HTH_Tnp_1"/>
    <property type="match status" value="1"/>
</dbReference>
<dbReference type="GO" id="GO:0004803">
    <property type="term" value="F:transposase activity"/>
    <property type="evidence" value="ECO:0007669"/>
    <property type="project" value="InterPro"/>
</dbReference>
<proteinExistence type="predicted"/>
<dbReference type="SUPFAM" id="SSF46689">
    <property type="entry name" value="Homeodomain-like"/>
    <property type="match status" value="1"/>
</dbReference>
<dbReference type="InterPro" id="IPR009057">
    <property type="entry name" value="Homeodomain-like_sf"/>
</dbReference>
<organism evidence="1 2">
    <name type="scientific">Sporofaciens musculi</name>
    <dbReference type="NCBI Taxonomy" id="2681861"/>
    <lineage>
        <taxon>Bacteria</taxon>
        <taxon>Bacillati</taxon>
        <taxon>Bacillota</taxon>
        <taxon>Clostridia</taxon>
        <taxon>Lachnospirales</taxon>
        <taxon>Lachnospiraceae</taxon>
        <taxon>Sporofaciens</taxon>
    </lineage>
</organism>
<sequence>MAKVYNEEFKKQLVKEYIQGKSYPTLEKEYGVAKSTLSGWVKKYSEECLISQPHTTNSTAFSPKEIQQLHKRIAELEKENLFLKKAAAFFVREAD</sequence>
<dbReference type="EMBL" id="WUQX01000001">
    <property type="protein sequence ID" value="MXP78222.1"/>
    <property type="molecule type" value="Genomic_DNA"/>
</dbReference>
<dbReference type="InterPro" id="IPR002514">
    <property type="entry name" value="Transposase_8"/>
</dbReference>
<gene>
    <name evidence="1" type="ORF">GN277_23580</name>
</gene>
<name>A0A7X3SL59_9FIRM</name>
<accession>A0A7X3SL59</accession>